<gene>
    <name evidence="1" type="ORF">QC818_10665</name>
</gene>
<proteinExistence type="predicted"/>
<name>A0ABU1G427_9GAMM</name>
<dbReference type="RefSeq" id="WP_309652845.1">
    <property type="nucleotide sequence ID" value="NZ_JARWAK010000008.1"/>
</dbReference>
<protein>
    <submittedName>
        <fullName evidence="1">Uncharacterized protein</fullName>
    </submittedName>
</protein>
<keyword evidence="2" id="KW-1185">Reference proteome</keyword>
<accession>A0ABU1G427</accession>
<reference evidence="1 2" key="1">
    <citation type="submission" date="2023-04" db="EMBL/GenBank/DDBJ databases">
        <title>A long-awaited taxogenomic arrangement of the family Halomonadaceae.</title>
        <authorList>
            <person name="De La Haba R."/>
            <person name="Chuvochina M."/>
            <person name="Wittouck S."/>
            <person name="Arahal D.R."/>
            <person name="Sanchez-Porro C."/>
            <person name="Hugenholtz P."/>
            <person name="Ventosa A."/>
        </authorList>
    </citation>
    <scope>NUCLEOTIDE SEQUENCE [LARGE SCALE GENOMIC DNA]</scope>
    <source>
        <strain evidence="1 2">DSM 23530</strain>
    </source>
</reference>
<evidence type="ECO:0000313" key="1">
    <source>
        <dbReference type="EMBL" id="MDR5867252.1"/>
    </source>
</evidence>
<organism evidence="1 2">
    <name type="scientific">Halomonas koreensis</name>
    <dbReference type="NCBI Taxonomy" id="245385"/>
    <lineage>
        <taxon>Bacteria</taxon>
        <taxon>Pseudomonadati</taxon>
        <taxon>Pseudomonadota</taxon>
        <taxon>Gammaproteobacteria</taxon>
        <taxon>Oceanospirillales</taxon>
        <taxon>Halomonadaceae</taxon>
        <taxon>Halomonas</taxon>
    </lineage>
</organism>
<dbReference type="Proteomes" id="UP001264519">
    <property type="component" value="Unassembled WGS sequence"/>
</dbReference>
<dbReference type="EMBL" id="JARWAK010000008">
    <property type="protein sequence ID" value="MDR5867252.1"/>
    <property type="molecule type" value="Genomic_DNA"/>
</dbReference>
<evidence type="ECO:0000313" key="2">
    <source>
        <dbReference type="Proteomes" id="UP001264519"/>
    </source>
</evidence>
<sequence length="128" mass="14300">MSDNSYTGLLAVANGWKARAEAAEAERDALAAHVERLTDRLGKARDAVIEATPDFDTMIASCDEILATTPTTSLARRDAEQFRQGFWWGFERARCHPDQMNIRAEFEDVQELRRVRGEQAGTAGEVSR</sequence>
<comment type="caution">
    <text evidence="1">The sequence shown here is derived from an EMBL/GenBank/DDBJ whole genome shotgun (WGS) entry which is preliminary data.</text>
</comment>